<gene>
    <name evidence="1" type="ORF">HMPREF9449_02878</name>
</gene>
<dbReference type="PANTHER" id="PTHR11102:SF160">
    <property type="entry name" value="ERAD-ASSOCIATED E3 UBIQUITIN-PROTEIN LIGASE COMPONENT HRD3"/>
    <property type="match status" value="1"/>
</dbReference>
<keyword evidence="2" id="KW-1185">Reference proteome</keyword>
<dbReference type="InterPro" id="IPR006597">
    <property type="entry name" value="Sel1-like"/>
</dbReference>
<proteinExistence type="predicted"/>
<sequence length="118" mass="13889">MEKKEKNSVFYYKKAKAEKLYNQGNYEMAFRLYLELAGTEDPAVLFMVGNMYHYGQGTEVNFQQARVYYEMAIERKDLRARCYLALMYYKGEGVERDPLTAKRLLDANSEIDIHSLDD</sequence>
<protein>
    <recommendedName>
        <fullName evidence="3">Beta-lactamase</fullName>
    </recommendedName>
</protein>
<organism evidence="1 2">
    <name type="scientific">Odoribacter laneus YIT 12061</name>
    <dbReference type="NCBI Taxonomy" id="742817"/>
    <lineage>
        <taxon>Bacteria</taxon>
        <taxon>Pseudomonadati</taxon>
        <taxon>Bacteroidota</taxon>
        <taxon>Bacteroidia</taxon>
        <taxon>Bacteroidales</taxon>
        <taxon>Odoribacteraceae</taxon>
        <taxon>Odoribacter</taxon>
    </lineage>
</organism>
<evidence type="ECO:0000313" key="2">
    <source>
        <dbReference type="Proteomes" id="UP000004892"/>
    </source>
</evidence>
<dbReference type="Proteomes" id="UP000004892">
    <property type="component" value="Unassembled WGS sequence"/>
</dbReference>
<dbReference type="SUPFAM" id="SSF81901">
    <property type="entry name" value="HCP-like"/>
    <property type="match status" value="1"/>
</dbReference>
<evidence type="ECO:0008006" key="3">
    <source>
        <dbReference type="Google" id="ProtNLM"/>
    </source>
</evidence>
<reference evidence="1 2" key="1">
    <citation type="submission" date="2012-01" db="EMBL/GenBank/DDBJ databases">
        <title>The Genome Sequence of Odoribacter laneus YIT 12061.</title>
        <authorList>
            <consortium name="The Broad Institute Genome Sequencing Platform"/>
            <person name="Earl A."/>
            <person name="Ward D."/>
            <person name="Feldgarden M."/>
            <person name="Gevers D."/>
            <person name="Morotomi M."/>
            <person name="Young S.K."/>
            <person name="Zeng Q."/>
            <person name="Gargeya S."/>
            <person name="Fitzgerald M."/>
            <person name="Haas B."/>
            <person name="Abouelleil A."/>
            <person name="Alvarado L."/>
            <person name="Arachchi H.M."/>
            <person name="Berlin A."/>
            <person name="Chapman S.B."/>
            <person name="Gearin G."/>
            <person name="Goldberg J."/>
            <person name="Griggs A."/>
            <person name="Gujja S."/>
            <person name="Hansen M."/>
            <person name="Heiman D."/>
            <person name="Howarth C."/>
            <person name="Larimer J."/>
            <person name="Lui A."/>
            <person name="MacDonald P.J.P."/>
            <person name="McCowen C."/>
            <person name="Montmayeur A."/>
            <person name="Murphy C."/>
            <person name="Neiman D."/>
            <person name="Pearson M."/>
            <person name="Priest M."/>
            <person name="Roberts A."/>
            <person name="Saif S."/>
            <person name="Shea T."/>
            <person name="Sisk P."/>
            <person name="Stolte C."/>
            <person name="Sykes S."/>
            <person name="Wortman J."/>
            <person name="Nusbaum C."/>
            <person name="Birren B."/>
        </authorList>
    </citation>
    <scope>NUCLEOTIDE SEQUENCE [LARGE SCALE GENOMIC DNA]</scope>
    <source>
        <strain evidence="1 2">YIT 12061</strain>
    </source>
</reference>
<dbReference type="HOGENOM" id="CLU_2070699_0_0_10"/>
<evidence type="ECO:0000313" key="1">
    <source>
        <dbReference type="EMBL" id="EHP45402.1"/>
    </source>
</evidence>
<dbReference type="PATRIC" id="fig|742817.3.peg.3079"/>
<comment type="caution">
    <text evidence="1">The sequence shown here is derived from an EMBL/GenBank/DDBJ whole genome shotgun (WGS) entry which is preliminary data.</text>
</comment>
<dbReference type="EMBL" id="ADMC01000032">
    <property type="protein sequence ID" value="EHP45402.1"/>
    <property type="molecule type" value="Genomic_DNA"/>
</dbReference>
<dbReference type="Pfam" id="PF08238">
    <property type="entry name" value="Sel1"/>
    <property type="match status" value="2"/>
</dbReference>
<accession>H1DKU2</accession>
<dbReference type="STRING" id="742817.HMPREF9449_02878"/>
<dbReference type="AlphaFoldDB" id="H1DKU2"/>
<name>H1DKU2_9BACT</name>
<dbReference type="InterPro" id="IPR011990">
    <property type="entry name" value="TPR-like_helical_dom_sf"/>
</dbReference>
<dbReference type="InterPro" id="IPR050767">
    <property type="entry name" value="Sel1_AlgK"/>
</dbReference>
<dbReference type="RefSeq" id="WP_009138021.1">
    <property type="nucleotide sequence ID" value="NZ_JH594598.1"/>
</dbReference>
<dbReference type="SMART" id="SM00671">
    <property type="entry name" value="SEL1"/>
    <property type="match status" value="2"/>
</dbReference>
<dbReference type="Gene3D" id="1.25.40.10">
    <property type="entry name" value="Tetratricopeptide repeat domain"/>
    <property type="match status" value="1"/>
</dbReference>
<dbReference type="GeneID" id="98070677"/>
<dbReference type="PANTHER" id="PTHR11102">
    <property type="entry name" value="SEL-1-LIKE PROTEIN"/>
    <property type="match status" value="1"/>
</dbReference>